<dbReference type="Gene3D" id="3.30.540.10">
    <property type="entry name" value="Fructose-1,6-Bisphosphatase, subunit A, domain 1"/>
    <property type="match status" value="1"/>
</dbReference>
<gene>
    <name evidence="5" type="ORF">OOZ53_19995</name>
</gene>
<dbReference type="Pfam" id="PF00459">
    <property type="entry name" value="Inositol_P"/>
    <property type="match status" value="1"/>
</dbReference>
<dbReference type="PANTHER" id="PTHR20854:SF4">
    <property type="entry name" value="INOSITOL-1-MONOPHOSPHATASE-RELATED"/>
    <property type="match status" value="1"/>
</dbReference>
<reference evidence="5" key="1">
    <citation type="submission" date="2022-11" db="EMBL/GenBank/DDBJ databases">
        <title>Hoeflea poritis sp. nov., isolated from scleractinian coral Porites lutea.</title>
        <authorList>
            <person name="Zhang G."/>
            <person name="Wei Q."/>
            <person name="Cai L."/>
        </authorList>
    </citation>
    <scope>NUCLEOTIDE SEQUENCE</scope>
    <source>
        <strain evidence="5">E7-10</strain>
    </source>
</reference>
<dbReference type="PROSITE" id="PS00629">
    <property type="entry name" value="IMP_1"/>
    <property type="match status" value="1"/>
</dbReference>
<comment type="similarity">
    <text evidence="1">Belongs to the inositol monophosphatase superfamily.</text>
</comment>
<dbReference type="CDD" id="cd01638">
    <property type="entry name" value="CysQ"/>
    <property type="match status" value="1"/>
</dbReference>
<dbReference type="PANTHER" id="PTHR20854">
    <property type="entry name" value="INOSITOL MONOPHOSPHATASE"/>
    <property type="match status" value="1"/>
</dbReference>
<keyword evidence="2" id="KW-0479">Metal-binding</keyword>
<dbReference type="InterPro" id="IPR020583">
    <property type="entry name" value="Inositol_monoP_metal-BS"/>
</dbReference>
<name>A0ABT4VSF7_9HYPH</name>
<dbReference type="InterPro" id="IPR000760">
    <property type="entry name" value="Inositol_monophosphatase-like"/>
</dbReference>
<dbReference type="EMBL" id="JAPJZH010000014">
    <property type="protein sequence ID" value="MDA4847653.1"/>
    <property type="molecule type" value="Genomic_DNA"/>
</dbReference>
<dbReference type="SUPFAM" id="SSF56655">
    <property type="entry name" value="Carbohydrate phosphatase"/>
    <property type="match status" value="1"/>
</dbReference>
<evidence type="ECO:0000313" key="6">
    <source>
        <dbReference type="Proteomes" id="UP001148313"/>
    </source>
</evidence>
<keyword evidence="3" id="KW-0378">Hydrolase</keyword>
<keyword evidence="6" id="KW-1185">Reference proteome</keyword>
<accession>A0ABT4VSF7</accession>
<comment type="caution">
    <text evidence="5">The sequence shown here is derived from an EMBL/GenBank/DDBJ whole genome shotgun (WGS) entry which is preliminary data.</text>
</comment>
<dbReference type="PRINTS" id="PR00377">
    <property type="entry name" value="IMPHPHTASES"/>
</dbReference>
<evidence type="ECO:0000256" key="3">
    <source>
        <dbReference type="ARBA" id="ARBA00022801"/>
    </source>
</evidence>
<dbReference type="Gene3D" id="3.40.190.80">
    <property type="match status" value="1"/>
</dbReference>
<proteinExistence type="inferred from homology"/>
<dbReference type="PROSITE" id="PS00630">
    <property type="entry name" value="IMP_2"/>
    <property type="match status" value="1"/>
</dbReference>
<sequence>MQENEERLADLTLIREAALKAGDIAMGYFRKNPDVWYKGGSSPVTEADISVNTYLNEKLSAARPDYGWLSEENEDDRAQRRQDRIFVVDPIDGTRAFVNGEDVWCVSIAVVEAGVSLAGVLVCPARGEVFEAVEGAGATKNGKKITVSSVETPRVMSMPQTVYRHLPEAFAETITRAKHIPSLAYRIAMVADGRLDATLVKPGSHDWDLAAADLILRNAGGALLNRKGEPVRYNKKSVSHGLLIAGPDRVLPELKNLASTIDL</sequence>
<evidence type="ECO:0000256" key="4">
    <source>
        <dbReference type="ARBA" id="ARBA00022842"/>
    </source>
</evidence>
<dbReference type="Proteomes" id="UP001148313">
    <property type="component" value="Unassembled WGS sequence"/>
</dbReference>
<protein>
    <submittedName>
        <fullName evidence="5">3'(2'),5'-bisphosphate nucleotidase CysQ</fullName>
    </submittedName>
</protein>
<keyword evidence="4" id="KW-0460">Magnesium</keyword>
<dbReference type="InterPro" id="IPR020550">
    <property type="entry name" value="Inositol_monophosphatase_CS"/>
</dbReference>
<evidence type="ECO:0000256" key="2">
    <source>
        <dbReference type="ARBA" id="ARBA00022723"/>
    </source>
</evidence>
<evidence type="ECO:0000313" key="5">
    <source>
        <dbReference type="EMBL" id="MDA4847653.1"/>
    </source>
</evidence>
<dbReference type="RefSeq" id="WP_271091489.1">
    <property type="nucleotide sequence ID" value="NZ_JAPJZH010000014.1"/>
</dbReference>
<evidence type="ECO:0000256" key="1">
    <source>
        <dbReference type="ARBA" id="ARBA00009759"/>
    </source>
</evidence>
<organism evidence="5 6">
    <name type="scientific">Hoeflea poritis</name>
    <dbReference type="NCBI Taxonomy" id="2993659"/>
    <lineage>
        <taxon>Bacteria</taxon>
        <taxon>Pseudomonadati</taxon>
        <taxon>Pseudomonadota</taxon>
        <taxon>Alphaproteobacteria</taxon>
        <taxon>Hyphomicrobiales</taxon>
        <taxon>Rhizobiaceae</taxon>
        <taxon>Hoeflea</taxon>
    </lineage>
</organism>